<dbReference type="AlphaFoldDB" id="A0ABD0LRV1"/>
<comment type="caution">
    <text evidence="2">The sequence shown here is derived from an EMBL/GenBank/DDBJ whole genome shotgun (WGS) entry which is preliminary data.</text>
</comment>
<dbReference type="Proteomes" id="UP001519460">
    <property type="component" value="Unassembled WGS sequence"/>
</dbReference>
<organism evidence="2 3">
    <name type="scientific">Batillaria attramentaria</name>
    <dbReference type="NCBI Taxonomy" id="370345"/>
    <lineage>
        <taxon>Eukaryota</taxon>
        <taxon>Metazoa</taxon>
        <taxon>Spiralia</taxon>
        <taxon>Lophotrochozoa</taxon>
        <taxon>Mollusca</taxon>
        <taxon>Gastropoda</taxon>
        <taxon>Caenogastropoda</taxon>
        <taxon>Sorbeoconcha</taxon>
        <taxon>Cerithioidea</taxon>
        <taxon>Batillariidae</taxon>
        <taxon>Batillaria</taxon>
    </lineage>
</organism>
<evidence type="ECO:0000313" key="2">
    <source>
        <dbReference type="EMBL" id="KAK7501744.1"/>
    </source>
</evidence>
<proteinExistence type="predicted"/>
<evidence type="ECO:0000256" key="1">
    <source>
        <dbReference type="SAM" id="MobiDB-lite"/>
    </source>
</evidence>
<dbReference type="EMBL" id="JACVVK020000030">
    <property type="protein sequence ID" value="KAK7501744.1"/>
    <property type="molecule type" value="Genomic_DNA"/>
</dbReference>
<protein>
    <submittedName>
        <fullName evidence="2">Uncharacterized protein</fullName>
    </submittedName>
</protein>
<keyword evidence="3" id="KW-1185">Reference proteome</keyword>
<evidence type="ECO:0000313" key="3">
    <source>
        <dbReference type="Proteomes" id="UP001519460"/>
    </source>
</evidence>
<gene>
    <name evidence="2" type="ORF">BaRGS_00007175</name>
</gene>
<sequence length="106" mass="12363">MKGSPPVSPEHVEQTNLSAIMPTDLAPPPASFHDTASPQPERRNIREHRRTEVYRLKFERYHSPEADIKYVLSTVSERRKETRKFVYTTAPFLRNWGSPSFTYTGW</sequence>
<accession>A0ABD0LRV1</accession>
<name>A0ABD0LRV1_9CAEN</name>
<feature type="region of interest" description="Disordered" evidence="1">
    <location>
        <begin position="1"/>
        <end position="48"/>
    </location>
</feature>
<reference evidence="2 3" key="1">
    <citation type="journal article" date="2023" name="Sci. Data">
        <title>Genome assembly of the Korean intertidal mud-creeper Batillaria attramentaria.</title>
        <authorList>
            <person name="Patra A.K."/>
            <person name="Ho P.T."/>
            <person name="Jun S."/>
            <person name="Lee S.J."/>
            <person name="Kim Y."/>
            <person name="Won Y.J."/>
        </authorList>
    </citation>
    <scope>NUCLEOTIDE SEQUENCE [LARGE SCALE GENOMIC DNA]</scope>
    <source>
        <strain evidence="2">Wonlab-2016</strain>
    </source>
</reference>